<dbReference type="GO" id="GO:0160148">
    <property type="term" value="F:tRNA pseudouridine(55) synthase activity"/>
    <property type="evidence" value="ECO:0007669"/>
    <property type="project" value="UniProtKB-EC"/>
</dbReference>
<reference evidence="7 8" key="1">
    <citation type="journal article" date="2023" name="Int. J. Syst. Evol. Microbiol.">
        <title>The observation of taxonomic boundaries for the 16SrII and 16SrXXV phytoplasmas using genome-based delimitation.</title>
        <authorList>
            <person name="Rodrigues Jardim B."/>
            <person name="Tran-Nguyen L.T.T."/>
            <person name="Gambley C."/>
            <person name="Al-Sadi A.M."/>
            <person name="Al-Subhi A.M."/>
            <person name="Foissac X."/>
            <person name="Salar P."/>
            <person name="Cai H."/>
            <person name="Yang J.Y."/>
            <person name="Davis R."/>
            <person name="Jones L."/>
            <person name="Rodoni B."/>
            <person name="Constable F.E."/>
        </authorList>
    </citation>
    <scope>NUCLEOTIDE SEQUENCE [LARGE SCALE GENOMIC DNA]</scope>
    <source>
        <strain evidence="7">BAWM-155c</strain>
    </source>
</reference>
<accession>A0ABT9DED8</accession>
<evidence type="ECO:0000313" key="8">
    <source>
        <dbReference type="Proteomes" id="UP001172036"/>
    </source>
</evidence>
<protein>
    <recommendedName>
        <fullName evidence="5">tRNA pseudouridine synthase B</fullName>
        <ecNumber evidence="5">5.4.99.25</ecNumber>
    </recommendedName>
    <alternativeName>
        <fullName evidence="5">tRNA pseudouridine(55) synthase</fullName>
        <shortName evidence="5">Psi55 synthase</shortName>
    </alternativeName>
    <alternativeName>
        <fullName evidence="5">tRNA pseudouridylate synthase</fullName>
    </alternativeName>
    <alternativeName>
        <fullName evidence="5">tRNA-uridine isomerase</fullName>
    </alternativeName>
</protein>
<gene>
    <name evidence="5 7" type="primary">truB</name>
    <name evidence="7" type="ORF">OC680_00805</name>
</gene>
<feature type="domain" description="Pseudouridine synthase II N-terminal" evidence="6">
    <location>
        <begin position="23"/>
        <end position="173"/>
    </location>
</feature>
<evidence type="ECO:0000313" key="7">
    <source>
        <dbReference type="EMBL" id="MDO8168022.1"/>
    </source>
</evidence>
<sequence length="292" mass="34041">MEGFLLVYKDSGQTSHDVVHQIKKKFSFAKTGHTGTLDPLAEGLLIVLVNRATKLAFLFENLAKIYKGDIVFNHNYDTLDVTGRLIESKDIKLNVEVIQQSFMFFDKKSYWQVPPMYSAIKVQGTRMYHLAKKNVQIELTPRKVNIFGLNIISNDLSNNQVTFEANVSKGTYIRSLARDIGFRMNTYGALKTLIRTQIGSYHAQKAKNIHQISLADLIEIKTLFAHYPKIVLADYLIRRIQNGFYLDQRHITISKSFIVLNQYNRWIAYYEPINRFQYRPRYFFWSNQVSVY</sequence>
<keyword evidence="3 5" id="KW-0819">tRNA processing</keyword>
<comment type="function">
    <text evidence="5">Responsible for synthesis of pseudouridine from uracil-55 in the psi GC loop of transfer RNAs.</text>
</comment>
<keyword evidence="4 5" id="KW-0413">Isomerase</keyword>
<evidence type="ECO:0000256" key="3">
    <source>
        <dbReference type="ARBA" id="ARBA00022694"/>
    </source>
</evidence>
<dbReference type="Proteomes" id="UP001172036">
    <property type="component" value="Unassembled WGS sequence"/>
</dbReference>
<evidence type="ECO:0000256" key="1">
    <source>
        <dbReference type="ARBA" id="ARBA00000385"/>
    </source>
</evidence>
<dbReference type="InterPro" id="IPR002501">
    <property type="entry name" value="PsdUridine_synth_N"/>
</dbReference>
<dbReference type="PANTHER" id="PTHR13767">
    <property type="entry name" value="TRNA-PSEUDOURIDINE SYNTHASE"/>
    <property type="match status" value="1"/>
</dbReference>
<dbReference type="EMBL" id="JAOSID010000002">
    <property type="protein sequence ID" value="MDO8168022.1"/>
    <property type="molecule type" value="Genomic_DNA"/>
</dbReference>
<dbReference type="InterPro" id="IPR014780">
    <property type="entry name" value="tRNA_psdUridine_synth_TruB"/>
</dbReference>
<dbReference type="NCBIfam" id="TIGR00431">
    <property type="entry name" value="TruB"/>
    <property type="match status" value="1"/>
</dbReference>
<feature type="active site" description="Nucleophile" evidence="5">
    <location>
        <position position="38"/>
    </location>
</feature>
<evidence type="ECO:0000256" key="4">
    <source>
        <dbReference type="ARBA" id="ARBA00023235"/>
    </source>
</evidence>
<dbReference type="InterPro" id="IPR020103">
    <property type="entry name" value="PsdUridine_synth_cat_dom_sf"/>
</dbReference>
<evidence type="ECO:0000259" key="6">
    <source>
        <dbReference type="Pfam" id="PF01509"/>
    </source>
</evidence>
<comment type="similarity">
    <text evidence="2 5">Belongs to the pseudouridine synthase TruB family. Type 1 subfamily.</text>
</comment>
<dbReference type="HAMAP" id="MF_01080">
    <property type="entry name" value="TruB_bact"/>
    <property type="match status" value="1"/>
</dbReference>
<dbReference type="PANTHER" id="PTHR13767:SF2">
    <property type="entry name" value="PSEUDOURIDYLATE SYNTHASE TRUB1"/>
    <property type="match status" value="1"/>
</dbReference>
<dbReference type="SUPFAM" id="SSF55120">
    <property type="entry name" value="Pseudouridine synthase"/>
    <property type="match status" value="1"/>
</dbReference>
<dbReference type="Gene3D" id="3.30.2350.10">
    <property type="entry name" value="Pseudouridine synthase"/>
    <property type="match status" value="1"/>
</dbReference>
<dbReference type="RefSeq" id="WP_304515224.1">
    <property type="nucleotide sequence ID" value="NZ_JAOSID010000002.1"/>
</dbReference>
<evidence type="ECO:0000256" key="2">
    <source>
        <dbReference type="ARBA" id="ARBA00005642"/>
    </source>
</evidence>
<evidence type="ECO:0000256" key="5">
    <source>
        <dbReference type="HAMAP-Rule" id="MF_01080"/>
    </source>
</evidence>
<organism evidence="7 8">
    <name type="scientific">Candidatus Phytoplasma melaleucae</name>
    <dbReference type="NCBI Taxonomy" id="2982630"/>
    <lineage>
        <taxon>Bacteria</taxon>
        <taxon>Bacillati</taxon>
        <taxon>Mycoplasmatota</taxon>
        <taxon>Mollicutes</taxon>
        <taxon>Acholeplasmatales</taxon>
        <taxon>Acholeplasmataceae</taxon>
        <taxon>Candidatus Phytoplasma</taxon>
    </lineage>
</organism>
<dbReference type="Pfam" id="PF01509">
    <property type="entry name" value="TruB_N"/>
    <property type="match status" value="1"/>
</dbReference>
<proteinExistence type="inferred from homology"/>
<dbReference type="EC" id="5.4.99.25" evidence="5"/>
<keyword evidence="8" id="KW-1185">Reference proteome</keyword>
<comment type="catalytic activity">
    <reaction evidence="1 5">
        <text>uridine(55) in tRNA = pseudouridine(55) in tRNA</text>
        <dbReference type="Rhea" id="RHEA:42532"/>
        <dbReference type="Rhea" id="RHEA-COMP:10101"/>
        <dbReference type="Rhea" id="RHEA-COMP:10102"/>
        <dbReference type="ChEBI" id="CHEBI:65314"/>
        <dbReference type="ChEBI" id="CHEBI:65315"/>
        <dbReference type="EC" id="5.4.99.25"/>
    </reaction>
</comment>
<comment type="caution">
    <text evidence="7">The sequence shown here is derived from an EMBL/GenBank/DDBJ whole genome shotgun (WGS) entry which is preliminary data.</text>
</comment>
<name>A0ABT9DED8_9MOLU</name>